<comment type="caution">
    <text evidence="2">The sequence shown here is derived from an EMBL/GenBank/DDBJ whole genome shotgun (WGS) entry which is preliminary data.</text>
</comment>
<dbReference type="GeneID" id="300573737"/>
<keyword evidence="3" id="KW-1185">Reference proteome</keyword>
<feature type="compositionally biased region" description="Basic and acidic residues" evidence="1">
    <location>
        <begin position="36"/>
        <end position="45"/>
    </location>
</feature>
<sequence length="99" mass="10667">MREAACLSSLQSLPSQPVPGLSATNPDPGVTQAPTDRTDSRDRRHGEALASHCLSFSRASQQHQHVAAARLQPLHFACRHRSHLGARADASHDGRPTQS</sequence>
<protein>
    <submittedName>
        <fullName evidence="2">Uncharacterized protein</fullName>
    </submittedName>
</protein>
<organism evidence="2 3">
    <name type="scientific">Trichoderma ghanense</name>
    <dbReference type="NCBI Taxonomy" id="65468"/>
    <lineage>
        <taxon>Eukaryota</taxon>
        <taxon>Fungi</taxon>
        <taxon>Dikarya</taxon>
        <taxon>Ascomycota</taxon>
        <taxon>Pezizomycotina</taxon>
        <taxon>Sordariomycetes</taxon>
        <taxon>Hypocreomycetidae</taxon>
        <taxon>Hypocreales</taxon>
        <taxon>Hypocreaceae</taxon>
        <taxon>Trichoderma</taxon>
    </lineage>
</organism>
<proteinExistence type="predicted"/>
<accession>A0ABY2HGU8</accession>
<feature type="compositionally biased region" description="Low complexity" evidence="1">
    <location>
        <begin position="7"/>
        <end position="22"/>
    </location>
</feature>
<gene>
    <name evidence="2" type="ORF">CCMA1212_001878</name>
</gene>
<reference evidence="2 3" key="1">
    <citation type="submission" date="2018-01" db="EMBL/GenBank/DDBJ databases">
        <title>Genome characterization of the sugarcane-associated fungus Trichoderma ghanense CCMA-1212 and their application in lignocelulose bioconversion.</title>
        <authorList>
            <person name="Steindorff A.S."/>
            <person name="Mendes T.D."/>
            <person name="Vilela E.S.D."/>
            <person name="Rodrigues D.S."/>
            <person name="Formighieri E.F."/>
            <person name="Melo I.S."/>
            <person name="Favaro L.C.L."/>
        </authorList>
    </citation>
    <scope>NUCLEOTIDE SEQUENCE [LARGE SCALE GENOMIC DNA]</scope>
    <source>
        <strain evidence="2 3">CCMA-1212</strain>
    </source>
</reference>
<dbReference type="Proteomes" id="UP001642720">
    <property type="component" value="Unassembled WGS sequence"/>
</dbReference>
<evidence type="ECO:0000256" key="1">
    <source>
        <dbReference type="SAM" id="MobiDB-lite"/>
    </source>
</evidence>
<evidence type="ECO:0000313" key="3">
    <source>
        <dbReference type="Proteomes" id="UP001642720"/>
    </source>
</evidence>
<dbReference type="EMBL" id="PPTA01000002">
    <property type="protein sequence ID" value="TFB06058.1"/>
    <property type="molecule type" value="Genomic_DNA"/>
</dbReference>
<evidence type="ECO:0000313" key="2">
    <source>
        <dbReference type="EMBL" id="TFB06058.1"/>
    </source>
</evidence>
<feature type="region of interest" description="Disordered" evidence="1">
    <location>
        <begin position="1"/>
        <end position="45"/>
    </location>
</feature>
<dbReference type="RefSeq" id="XP_073562259.1">
    <property type="nucleotide sequence ID" value="XM_073699287.1"/>
</dbReference>
<name>A0ABY2HGU8_9HYPO</name>